<evidence type="ECO:0000259" key="1">
    <source>
        <dbReference type="PROSITE" id="PS51186"/>
    </source>
</evidence>
<dbReference type="Pfam" id="PF13302">
    <property type="entry name" value="Acetyltransf_3"/>
    <property type="match status" value="1"/>
</dbReference>
<organism evidence="2 3">
    <name type="scientific">Sulfobacillus acidophilus</name>
    <dbReference type="NCBI Taxonomy" id="53633"/>
    <lineage>
        <taxon>Bacteria</taxon>
        <taxon>Bacillati</taxon>
        <taxon>Bacillota</taxon>
        <taxon>Clostridia</taxon>
        <taxon>Eubacteriales</taxon>
        <taxon>Clostridiales Family XVII. Incertae Sedis</taxon>
        <taxon>Sulfobacillus</taxon>
    </lineage>
</organism>
<protein>
    <recommendedName>
        <fullName evidence="1">N-acetyltransferase domain-containing protein</fullName>
    </recommendedName>
</protein>
<dbReference type="InterPro" id="IPR000182">
    <property type="entry name" value="GNAT_dom"/>
</dbReference>
<dbReference type="AlphaFoldDB" id="A0A2T2WHL6"/>
<evidence type="ECO:0000313" key="2">
    <source>
        <dbReference type="EMBL" id="PSR21719.1"/>
    </source>
</evidence>
<accession>A0A2T2WHL6</accession>
<dbReference type="GO" id="GO:0005737">
    <property type="term" value="C:cytoplasm"/>
    <property type="evidence" value="ECO:0007669"/>
    <property type="project" value="TreeGrafter"/>
</dbReference>
<dbReference type="InterPro" id="IPR016181">
    <property type="entry name" value="Acyl_CoA_acyltransferase"/>
</dbReference>
<dbReference type="GO" id="GO:0008999">
    <property type="term" value="F:protein-N-terminal-alanine acetyltransferase activity"/>
    <property type="evidence" value="ECO:0007669"/>
    <property type="project" value="TreeGrafter"/>
</dbReference>
<dbReference type="GO" id="GO:1990189">
    <property type="term" value="F:protein N-terminal-serine acetyltransferase activity"/>
    <property type="evidence" value="ECO:0007669"/>
    <property type="project" value="TreeGrafter"/>
</dbReference>
<reference evidence="2 3" key="1">
    <citation type="journal article" date="2014" name="BMC Genomics">
        <title>Comparison of environmental and isolate Sulfobacillus genomes reveals diverse carbon, sulfur, nitrogen, and hydrogen metabolisms.</title>
        <authorList>
            <person name="Justice N.B."/>
            <person name="Norman A."/>
            <person name="Brown C.T."/>
            <person name="Singh A."/>
            <person name="Thomas B.C."/>
            <person name="Banfield J.F."/>
        </authorList>
    </citation>
    <scope>NUCLEOTIDE SEQUENCE [LARGE SCALE GENOMIC DNA]</scope>
    <source>
        <strain evidence="2">AMDSBA3</strain>
    </source>
</reference>
<gene>
    <name evidence="2" type="ORF">C7B45_09535</name>
</gene>
<sequence>MFSWAVNQHLHLKLVEPNDAAQMFQITDESRHYLRQWLPWVDAIRTVVDTQDFIAQSMAQYAANNGFQAGIWWERELVGCIGFHAIDWTNRATSVGYWLKEAAQGHGIMTQAAEALVSLAFRHYQLNRVEIQAAVGNLKSRAIAQRLGLVQEGILRQKEWLYDHFVDHVVYAALASEWSARLDATVP</sequence>
<proteinExistence type="predicted"/>
<dbReference type="Proteomes" id="UP000241848">
    <property type="component" value="Unassembled WGS sequence"/>
</dbReference>
<dbReference type="Gene3D" id="3.40.630.30">
    <property type="match status" value="1"/>
</dbReference>
<dbReference type="PANTHER" id="PTHR43441">
    <property type="entry name" value="RIBOSOMAL-PROTEIN-SERINE ACETYLTRANSFERASE"/>
    <property type="match status" value="1"/>
</dbReference>
<evidence type="ECO:0000313" key="3">
    <source>
        <dbReference type="Proteomes" id="UP000241848"/>
    </source>
</evidence>
<dbReference type="SUPFAM" id="SSF55729">
    <property type="entry name" value="Acyl-CoA N-acyltransferases (Nat)"/>
    <property type="match status" value="1"/>
</dbReference>
<dbReference type="PANTHER" id="PTHR43441:SF12">
    <property type="entry name" value="RIBOSOMAL N-ACETYLTRANSFERASE YDAF-RELATED"/>
    <property type="match status" value="1"/>
</dbReference>
<comment type="caution">
    <text evidence="2">The sequence shown here is derived from an EMBL/GenBank/DDBJ whole genome shotgun (WGS) entry which is preliminary data.</text>
</comment>
<dbReference type="EMBL" id="PXYV01000028">
    <property type="protein sequence ID" value="PSR21719.1"/>
    <property type="molecule type" value="Genomic_DNA"/>
</dbReference>
<dbReference type="PROSITE" id="PS51186">
    <property type="entry name" value="GNAT"/>
    <property type="match status" value="1"/>
</dbReference>
<name>A0A2T2WHL6_9FIRM</name>
<dbReference type="InterPro" id="IPR051908">
    <property type="entry name" value="Ribosomal_N-acetyltransferase"/>
</dbReference>
<feature type="domain" description="N-acetyltransferase" evidence="1">
    <location>
        <begin position="10"/>
        <end position="176"/>
    </location>
</feature>